<evidence type="ECO:0008006" key="3">
    <source>
        <dbReference type="Google" id="ProtNLM"/>
    </source>
</evidence>
<evidence type="ECO:0000313" key="1">
    <source>
        <dbReference type="EMBL" id="MER2491166.1"/>
    </source>
</evidence>
<dbReference type="Proteomes" id="UP001467690">
    <property type="component" value="Unassembled WGS sequence"/>
</dbReference>
<evidence type="ECO:0000313" key="2">
    <source>
        <dbReference type="Proteomes" id="UP001467690"/>
    </source>
</evidence>
<sequence length="172" mass="19043">MKKIIYLVAVMSLFGCAQTTSDYYYASLEGISDVEITSVGKVSLEKLKENSEIPTSYALKRDGYNLRFLIGNKSYFPHFKIIVESSSGARLSLKPRRNKEVVSAEGTICASYYPDAQNPSKLDFGWSSGCLSDDIPKLISFDIVDTNGGLVAQEDLPFKLKKDGKYTLLDAI</sequence>
<keyword evidence="2" id="KW-1185">Reference proteome</keyword>
<dbReference type="RefSeq" id="WP_350400853.1">
    <property type="nucleotide sequence ID" value="NZ_JBELOE010000089.1"/>
</dbReference>
<dbReference type="PROSITE" id="PS51257">
    <property type="entry name" value="PROKAR_LIPOPROTEIN"/>
    <property type="match status" value="1"/>
</dbReference>
<dbReference type="EMBL" id="JBELOE010000089">
    <property type="protein sequence ID" value="MER2491166.1"/>
    <property type="molecule type" value="Genomic_DNA"/>
</dbReference>
<comment type="caution">
    <text evidence="1">The sequence shown here is derived from an EMBL/GenBank/DDBJ whole genome shotgun (WGS) entry which is preliminary data.</text>
</comment>
<gene>
    <name evidence="1" type="ORF">ABS311_04645</name>
</gene>
<organism evidence="1 2">
    <name type="scientific">Catenovulum sediminis</name>
    <dbReference type="NCBI Taxonomy" id="1740262"/>
    <lineage>
        <taxon>Bacteria</taxon>
        <taxon>Pseudomonadati</taxon>
        <taxon>Pseudomonadota</taxon>
        <taxon>Gammaproteobacteria</taxon>
        <taxon>Alteromonadales</taxon>
        <taxon>Alteromonadaceae</taxon>
        <taxon>Catenovulum</taxon>
    </lineage>
</organism>
<accession>A0ABV1RE10</accession>
<proteinExistence type="predicted"/>
<reference evidence="1 2" key="1">
    <citation type="submission" date="2024-06" db="EMBL/GenBank/DDBJ databases">
        <authorList>
            <person name="Chen R.Y."/>
        </authorList>
    </citation>
    <scope>NUCLEOTIDE SEQUENCE [LARGE SCALE GENOMIC DNA]</scope>
    <source>
        <strain evidence="1 2">D2</strain>
    </source>
</reference>
<protein>
    <recommendedName>
        <fullName evidence="3">Lipoprotein</fullName>
    </recommendedName>
</protein>
<name>A0ABV1RE10_9ALTE</name>